<protein>
    <submittedName>
        <fullName evidence="3">Uncharacterized protein</fullName>
    </submittedName>
</protein>
<sequence>MLCHRLALGLVVALLVTYTVSTQHVFQQQPQTPASGSMVKPALHLDTTWQVLGPFPAGMRELPFGAFPASPASNMADLLLQATGQDRYFTPYGTAKATITSKAFSAQVQVQDTSRVRHSLTVEYPDVDWAWVRKSAGWSALQWQMLASTTLEIGQNNTAVAVTMDKTAEFAIVSTEASDGNATYGRSELDRHPLEWHTGDWYSYIAAFSKEDAASDRLPVSHHLLHLHQGSYKLLVRSMYEIRIFGDPRNNGEQESPRMVLGIDMAARALDDVPSEEVVEIHTDPHHSNVPHVVGGWLAGWGLSFGVRNMHPTEAYTIESIDSLKQPSISVELGIPLTLSPSQTLVVPTKLIQSAPLGASITSLDLSLTLRSAAGDTITKAVSVPLIHKDAFWEASSDDQDHHAYMYSYLAPDNTVQLAAATPPRKPAATSTNQSALPPLMLTLHGAGVDVRDLFFSNSIKRQDECWSILPTGRTPWGYDWQLASFQAADAAVDAFHQHLYGLPPTMSDEERKKWQFDPHKLFIMGHSNGGQGAWYRLSRYPDRVIAGVVAAAYTKVSDYVSFAWKVGRHYADPALHGVLHSSLSMFENDLFASNLAGIDLLIKYGSADANVPPWNSKDMAMLVDGWNKRSGWQGKVRVSEVPGRPHWWDTLFSEDDVQTAIEAACTSSKNPGYAMPEAPQSFTLTVANPAEAGPKGGWQITEVEVPGRLARLQVQYTADESSEDAVAGIGHVKLHASNAKRFHVQLDALQSSTVATFGNASAVRITLNGQTSNVDIEGARTLAFEAGPSGEWQVLASETRSIDASTARPIGPLLRIVSTAGPMVLVVPSEGPVTEVAMWKRVAQRFAADLLLYAEINSQLVPDANSAALVEAWLKGHLGNVVAFGGPHINSYSRTIYYDWPTKHPIHFVDPESSAQFRIQGRHFYENGTALLTLAPHPELRNGLAMVVHGIGTEGIGRAARLLPTRTATTIPEWIVVDSTAEWMGEGGVQAAGWYDADWGWSEGMSYVQ</sequence>
<dbReference type="OrthoDB" id="449091at2759"/>
<evidence type="ECO:0000313" key="3">
    <source>
        <dbReference type="EMBL" id="GAC76840.1"/>
    </source>
</evidence>
<reference evidence="4" key="1">
    <citation type="journal article" date="2013" name="Genome Announc.">
        <title>Genome sequence of the basidiomycetous yeast Pseudozyma antarctica T-34, a producer of the glycolipid biosurfactants mannosylerythritol lipids.</title>
        <authorList>
            <person name="Morita T."/>
            <person name="Koike H."/>
            <person name="Koyama Y."/>
            <person name="Hagiwara H."/>
            <person name="Ito E."/>
            <person name="Fukuoka T."/>
            <person name="Imura T."/>
            <person name="Machida M."/>
            <person name="Kitamoto D."/>
        </authorList>
    </citation>
    <scope>NUCLEOTIDE SEQUENCE [LARGE SCALE GENOMIC DNA]</scope>
    <source>
        <strain evidence="4">T-34</strain>
    </source>
</reference>
<dbReference type="AlphaFoldDB" id="M9M760"/>
<feature type="chain" id="PRO_5004100804" evidence="2">
    <location>
        <begin position="23"/>
        <end position="1010"/>
    </location>
</feature>
<dbReference type="SUPFAM" id="SSF53474">
    <property type="entry name" value="alpha/beta-Hydrolases"/>
    <property type="match status" value="1"/>
</dbReference>
<evidence type="ECO:0000313" key="4">
    <source>
        <dbReference type="Proteomes" id="UP000011976"/>
    </source>
</evidence>
<dbReference type="PANTHER" id="PTHR43037:SF4">
    <property type="entry name" value="PEPTIDASE S9 PROLYL OLIGOPEPTIDASE CATALYTIC DOMAIN-CONTAINING PROTEIN"/>
    <property type="match status" value="1"/>
</dbReference>
<accession>M9M760</accession>
<proteinExistence type="predicted"/>
<dbReference type="PANTHER" id="PTHR43037">
    <property type="entry name" value="UNNAMED PRODUCT-RELATED"/>
    <property type="match status" value="1"/>
</dbReference>
<name>M9M760_PSEA3</name>
<evidence type="ECO:0000256" key="2">
    <source>
        <dbReference type="SAM" id="SignalP"/>
    </source>
</evidence>
<dbReference type="Proteomes" id="UP000011976">
    <property type="component" value="Unassembled WGS sequence"/>
</dbReference>
<feature type="signal peptide" evidence="2">
    <location>
        <begin position="1"/>
        <end position="22"/>
    </location>
</feature>
<keyword evidence="1 2" id="KW-0732">Signal</keyword>
<dbReference type="EMBL" id="DF196788">
    <property type="protein sequence ID" value="GAC76840.1"/>
    <property type="molecule type" value="Genomic_DNA"/>
</dbReference>
<organism evidence="3 4">
    <name type="scientific">Pseudozyma antarctica (strain T-34)</name>
    <name type="common">Yeast</name>
    <name type="synonym">Candida antarctica</name>
    <dbReference type="NCBI Taxonomy" id="1151754"/>
    <lineage>
        <taxon>Eukaryota</taxon>
        <taxon>Fungi</taxon>
        <taxon>Dikarya</taxon>
        <taxon>Basidiomycota</taxon>
        <taxon>Ustilaginomycotina</taxon>
        <taxon>Ustilaginomycetes</taxon>
        <taxon>Ustilaginales</taxon>
        <taxon>Ustilaginaceae</taxon>
        <taxon>Moesziomyces</taxon>
    </lineage>
</organism>
<dbReference type="InterPro" id="IPR029058">
    <property type="entry name" value="AB_hydrolase_fold"/>
</dbReference>
<evidence type="ECO:0000256" key="1">
    <source>
        <dbReference type="ARBA" id="ARBA00022729"/>
    </source>
</evidence>
<dbReference type="GO" id="GO:0008236">
    <property type="term" value="F:serine-type peptidase activity"/>
    <property type="evidence" value="ECO:0007669"/>
    <property type="project" value="InterPro"/>
</dbReference>
<gene>
    <name evidence="3" type="ORF">PANT_22d00216</name>
</gene>
<dbReference type="Gene3D" id="3.40.50.1820">
    <property type="entry name" value="alpha/beta hydrolase"/>
    <property type="match status" value="1"/>
</dbReference>
<dbReference type="GO" id="GO:0006508">
    <property type="term" value="P:proteolysis"/>
    <property type="evidence" value="ECO:0007669"/>
    <property type="project" value="InterPro"/>
</dbReference>
<dbReference type="STRING" id="1151754.M9M760"/>
<dbReference type="InterPro" id="IPR050955">
    <property type="entry name" value="Plant_Biomass_Hydrol_Est"/>
</dbReference>